<dbReference type="AlphaFoldDB" id="A0AAE3FGR9"/>
<organism evidence="4 5">
    <name type="scientific">Candidatus Colimorpha enterica</name>
    <dbReference type="NCBI Taxonomy" id="3083063"/>
    <lineage>
        <taxon>Bacteria</taxon>
        <taxon>Pseudomonadati</taxon>
        <taxon>Bacteroidota</taxon>
        <taxon>Bacteroidia</taxon>
        <taxon>Bacteroidales</taxon>
        <taxon>Candidatus Colimorpha</taxon>
    </lineage>
</organism>
<dbReference type="PROSITE" id="PS50977">
    <property type="entry name" value="HTH_TETR_2"/>
    <property type="match status" value="1"/>
</dbReference>
<dbReference type="GO" id="GO:0003677">
    <property type="term" value="F:DNA binding"/>
    <property type="evidence" value="ECO:0007669"/>
    <property type="project" value="UniProtKB-UniRule"/>
</dbReference>
<dbReference type="Pfam" id="PF00440">
    <property type="entry name" value="TetR_N"/>
    <property type="match status" value="1"/>
</dbReference>
<feature type="domain" description="HTH tetR-type" evidence="3">
    <location>
        <begin position="24"/>
        <end position="84"/>
    </location>
</feature>
<evidence type="ECO:0000256" key="2">
    <source>
        <dbReference type="PROSITE-ProRule" id="PRU00335"/>
    </source>
</evidence>
<evidence type="ECO:0000256" key="1">
    <source>
        <dbReference type="ARBA" id="ARBA00023125"/>
    </source>
</evidence>
<evidence type="ECO:0000259" key="3">
    <source>
        <dbReference type="PROSITE" id="PS50977"/>
    </source>
</evidence>
<evidence type="ECO:0000313" key="4">
    <source>
        <dbReference type="EMBL" id="MCI5756191.1"/>
    </source>
</evidence>
<sequence>MPCILYIIYAKERIPIMLSTKEHEQKTAALMDGAVRSVALYGLENASTKTISACCGINEAYIYRYFESKEDLLAKTFEREDKLFLDMILDNFPVLSYESIDYEVRCRLLFMRCWKYVTGRPSELKFYMRYYHSLMYNTYSFVNHTKQYSILVDKLRSAFPAEGGGVELIMRHILDTLLTTALMYVSNPEGIDSDEVAEINFKMIFSVVREFIDKNKLAAAATGKQSGV</sequence>
<dbReference type="Gene3D" id="1.10.357.10">
    <property type="entry name" value="Tetracycline Repressor, domain 2"/>
    <property type="match status" value="1"/>
</dbReference>
<reference evidence="4 5" key="1">
    <citation type="submission" date="2022-03" db="EMBL/GenBank/DDBJ databases">
        <title>Metagenome-assembled genomes from swine fecal metagenomes.</title>
        <authorList>
            <person name="Holman D.B."/>
            <person name="Kommadath A."/>
        </authorList>
    </citation>
    <scope>NUCLEOTIDE SEQUENCE [LARGE SCALE GENOMIC DNA]</scope>
    <source>
        <strain evidence="4">SUG147</strain>
    </source>
</reference>
<dbReference type="InterPro" id="IPR023772">
    <property type="entry name" value="DNA-bd_HTH_TetR-type_CS"/>
</dbReference>
<dbReference type="InterPro" id="IPR001647">
    <property type="entry name" value="HTH_TetR"/>
</dbReference>
<feature type="DNA-binding region" description="H-T-H motif" evidence="2">
    <location>
        <begin position="47"/>
        <end position="66"/>
    </location>
</feature>
<dbReference type="Proteomes" id="UP001139365">
    <property type="component" value="Unassembled WGS sequence"/>
</dbReference>
<dbReference type="PROSITE" id="PS01081">
    <property type="entry name" value="HTH_TETR_1"/>
    <property type="match status" value="1"/>
</dbReference>
<gene>
    <name evidence="4" type="ORF">MR241_07865</name>
</gene>
<dbReference type="InterPro" id="IPR009057">
    <property type="entry name" value="Homeodomain-like_sf"/>
</dbReference>
<comment type="caution">
    <text evidence="4">The sequence shown here is derived from an EMBL/GenBank/DDBJ whole genome shotgun (WGS) entry which is preliminary data.</text>
</comment>
<proteinExistence type="predicted"/>
<dbReference type="EMBL" id="JALEMU010000128">
    <property type="protein sequence ID" value="MCI5756191.1"/>
    <property type="molecule type" value="Genomic_DNA"/>
</dbReference>
<accession>A0AAE3FGR9</accession>
<evidence type="ECO:0000313" key="5">
    <source>
        <dbReference type="Proteomes" id="UP001139365"/>
    </source>
</evidence>
<protein>
    <submittedName>
        <fullName evidence="4">TetR/AcrR family transcriptional regulator</fullName>
    </submittedName>
</protein>
<name>A0AAE3FGR9_9BACT</name>
<dbReference type="SUPFAM" id="SSF46689">
    <property type="entry name" value="Homeodomain-like"/>
    <property type="match status" value="1"/>
</dbReference>
<keyword evidence="1 2" id="KW-0238">DNA-binding</keyword>